<gene>
    <name evidence="2" type="ordered locus">Celly_3086</name>
</gene>
<sequence>MLRVTLKIYRVIDFIFKYKTKCNAYKRLSFLADSFLILILSLNIKLVE</sequence>
<protein>
    <submittedName>
        <fullName evidence="2">Uncharacterized protein</fullName>
    </submittedName>
</protein>
<proteinExistence type="predicted"/>
<dbReference type="Proteomes" id="UP000007487">
    <property type="component" value="Chromosome"/>
</dbReference>
<keyword evidence="1" id="KW-1133">Transmembrane helix</keyword>
<evidence type="ECO:0000256" key="1">
    <source>
        <dbReference type="SAM" id="Phobius"/>
    </source>
</evidence>
<dbReference type="EMBL" id="CP002534">
    <property type="protein sequence ID" value="ADY30903.1"/>
    <property type="molecule type" value="Genomic_DNA"/>
</dbReference>
<dbReference type="HOGENOM" id="CLU_3150875_0_0_10"/>
<dbReference type="KEGG" id="cly:Celly_3086"/>
<keyword evidence="1" id="KW-0812">Transmembrane</keyword>
<feature type="transmembrane region" description="Helical" evidence="1">
    <location>
        <begin position="28"/>
        <end position="47"/>
    </location>
</feature>
<accession>F0RDG1</accession>
<dbReference type="AlphaFoldDB" id="F0RDG1"/>
<reference evidence="2 3" key="1">
    <citation type="journal article" date="2011" name="Stand. Genomic Sci.">
        <title>Complete genome sequence of Cellulophaga lytica type strain (LIM- 21).</title>
        <authorList>
            <person name="Pati A."/>
            <person name="Abt B."/>
            <person name="Teshima H."/>
            <person name="Nolan M."/>
            <person name="Lapidus A."/>
            <person name="Lucas S."/>
            <person name="Hammon N."/>
            <person name="Deshpande S."/>
            <person name="Cheng J.F."/>
            <person name="Tapia R."/>
            <person name="Han C."/>
            <person name="Goodwin L."/>
            <person name="Pitluck S."/>
            <person name="Liolios K."/>
            <person name="Pagani I."/>
            <person name="Mavromatis K."/>
            <person name="Ovchinikova G."/>
            <person name="Chen A."/>
            <person name="Palaniappan K."/>
            <person name="Land M."/>
            <person name="Hauser L."/>
            <person name="Jeffries C.D."/>
            <person name="Detter J.C."/>
            <person name="Brambilla E.M."/>
            <person name="Kannan K.P."/>
            <person name="Rohde M."/>
            <person name="Spring S."/>
            <person name="Goker M."/>
            <person name="Woyke T."/>
            <person name="Bristow J."/>
            <person name="Eisen J.A."/>
            <person name="Markowitz V."/>
            <person name="Hugenholtz P."/>
            <person name="Kyrpides N.C."/>
            <person name="Klenk H.P."/>
            <person name="Ivanova N."/>
        </authorList>
    </citation>
    <scope>NUCLEOTIDE SEQUENCE [LARGE SCALE GENOMIC DNA]</scope>
    <source>
        <strain evidence="3">ATCC 23178 / DSM 7489 / JCM 8516 / NBRC 14961 / NCIMB 1423 / VKM B-1433 / Cy l20</strain>
    </source>
</reference>
<evidence type="ECO:0000313" key="2">
    <source>
        <dbReference type="EMBL" id="ADY30903.1"/>
    </source>
</evidence>
<evidence type="ECO:0000313" key="3">
    <source>
        <dbReference type="Proteomes" id="UP000007487"/>
    </source>
</evidence>
<keyword evidence="1" id="KW-0472">Membrane</keyword>
<name>F0RDG1_CELLC</name>
<organism evidence="2 3">
    <name type="scientific">Cellulophaga lytica (strain ATCC 23178 / DSM 7489 / JCM 8516 / NBRC 14961 / NCIMB 1423 / VKM B-1433 / Cy l20)</name>
    <dbReference type="NCBI Taxonomy" id="867900"/>
    <lineage>
        <taxon>Bacteria</taxon>
        <taxon>Pseudomonadati</taxon>
        <taxon>Bacteroidota</taxon>
        <taxon>Flavobacteriia</taxon>
        <taxon>Flavobacteriales</taxon>
        <taxon>Flavobacteriaceae</taxon>
        <taxon>Cellulophaga</taxon>
    </lineage>
</organism>
<keyword evidence="3" id="KW-1185">Reference proteome</keyword>